<dbReference type="KEGG" id="sdyn:Mal52_25830"/>
<protein>
    <submittedName>
        <fullName evidence="2">Uncharacterized protein</fullName>
    </submittedName>
</protein>
<evidence type="ECO:0000313" key="2">
    <source>
        <dbReference type="EMBL" id="QDU44105.1"/>
    </source>
</evidence>
<accession>A0A517ZNP4</accession>
<keyword evidence="1" id="KW-0812">Transmembrane</keyword>
<feature type="transmembrane region" description="Helical" evidence="1">
    <location>
        <begin position="80"/>
        <end position="104"/>
    </location>
</feature>
<keyword evidence="1" id="KW-1133">Transmembrane helix</keyword>
<feature type="transmembrane region" description="Helical" evidence="1">
    <location>
        <begin position="52"/>
        <end position="74"/>
    </location>
</feature>
<dbReference type="Proteomes" id="UP000319383">
    <property type="component" value="Chromosome"/>
</dbReference>
<name>A0A517ZNP4_9PLAN</name>
<sequence>MPVVIAMPLRSAADIIPLLVVALFFSGPFAVILAAVFVKLSYRVSSDRRGRIINLLAGLFGAIPGCLLGEHLYWKAHNSMPAIVYFAGGAALGGISGITGVLLIRIYMRHLQSRKLAE</sequence>
<dbReference type="AlphaFoldDB" id="A0A517ZNP4"/>
<keyword evidence="3" id="KW-1185">Reference proteome</keyword>
<feature type="transmembrane region" description="Helical" evidence="1">
    <location>
        <begin position="15"/>
        <end position="40"/>
    </location>
</feature>
<proteinExistence type="predicted"/>
<evidence type="ECO:0000313" key="3">
    <source>
        <dbReference type="Proteomes" id="UP000319383"/>
    </source>
</evidence>
<gene>
    <name evidence="2" type="ORF">Mal52_25830</name>
</gene>
<evidence type="ECO:0000256" key="1">
    <source>
        <dbReference type="SAM" id="Phobius"/>
    </source>
</evidence>
<dbReference type="RefSeq" id="WP_145376446.1">
    <property type="nucleotide sequence ID" value="NZ_CP036276.1"/>
</dbReference>
<dbReference type="EMBL" id="CP036276">
    <property type="protein sequence ID" value="QDU44105.1"/>
    <property type="molecule type" value="Genomic_DNA"/>
</dbReference>
<reference evidence="2 3" key="1">
    <citation type="submission" date="2019-02" db="EMBL/GenBank/DDBJ databases">
        <title>Deep-cultivation of Planctomycetes and their phenomic and genomic characterization uncovers novel biology.</title>
        <authorList>
            <person name="Wiegand S."/>
            <person name="Jogler M."/>
            <person name="Boedeker C."/>
            <person name="Pinto D."/>
            <person name="Vollmers J."/>
            <person name="Rivas-Marin E."/>
            <person name="Kohn T."/>
            <person name="Peeters S.H."/>
            <person name="Heuer A."/>
            <person name="Rast P."/>
            <person name="Oberbeckmann S."/>
            <person name="Bunk B."/>
            <person name="Jeske O."/>
            <person name="Meyerdierks A."/>
            <person name="Storesund J.E."/>
            <person name="Kallscheuer N."/>
            <person name="Luecker S."/>
            <person name="Lage O.M."/>
            <person name="Pohl T."/>
            <person name="Merkel B.J."/>
            <person name="Hornburger P."/>
            <person name="Mueller R.-W."/>
            <person name="Bruemmer F."/>
            <person name="Labrenz M."/>
            <person name="Spormann A.M."/>
            <person name="Op den Camp H."/>
            <person name="Overmann J."/>
            <person name="Amann R."/>
            <person name="Jetten M.S.M."/>
            <person name="Mascher T."/>
            <person name="Medema M.H."/>
            <person name="Devos D.P."/>
            <person name="Kaster A.-K."/>
            <person name="Ovreas L."/>
            <person name="Rohde M."/>
            <person name="Galperin M.Y."/>
            <person name="Jogler C."/>
        </authorList>
    </citation>
    <scope>NUCLEOTIDE SEQUENCE [LARGE SCALE GENOMIC DNA]</scope>
    <source>
        <strain evidence="2 3">Mal52</strain>
    </source>
</reference>
<organism evidence="2 3">
    <name type="scientific">Symmachiella dynata</name>
    <dbReference type="NCBI Taxonomy" id="2527995"/>
    <lineage>
        <taxon>Bacteria</taxon>
        <taxon>Pseudomonadati</taxon>
        <taxon>Planctomycetota</taxon>
        <taxon>Planctomycetia</taxon>
        <taxon>Planctomycetales</taxon>
        <taxon>Planctomycetaceae</taxon>
        <taxon>Symmachiella</taxon>
    </lineage>
</organism>
<keyword evidence="1" id="KW-0472">Membrane</keyword>